<comment type="similarity">
    <text evidence="2">Belongs to the autoinducer-2 exporter (AI-2E) (TC 2.A.86) family.</text>
</comment>
<keyword evidence="10" id="KW-1185">Reference proteome</keyword>
<evidence type="ECO:0000256" key="1">
    <source>
        <dbReference type="ARBA" id="ARBA00004651"/>
    </source>
</evidence>
<keyword evidence="7 8" id="KW-0472">Membrane</keyword>
<comment type="subcellular location">
    <subcellularLocation>
        <location evidence="1">Cell membrane</location>
        <topology evidence="1">Multi-pass membrane protein</topology>
    </subcellularLocation>
</comment>
<gene>
    <name evidence="9" type="ORF">SAMN02745119_01719</name>
</gene>
<reference evidence="10" key="1">
    <citation type="submission" date="2017-02" db="EMBL/GenBank/DDBJ databases">
        <authorList>
            <person name="Varghese N."/>
            <person name="Submissions S."/>
        </authorList>
    </citation>
    <scope>NUCLEOTIDE SEQUENCE [LARGE SCALE GENOMIC DNA]</scope>
    <source>
        <strain evidence="10">ATCC BAA-34</strain>
    </source>
</reference>
<keyword evidence="4" id="KW-1003">Cell membrane</keyword>
<feature type="transmembrane region" description="Helical" evidence="8">
    <location>
        <begin position="150"/>
        <end position="177"/>
    </location>
</feature>
<dbReference type="PANTHER" id="PTHR21716">
    <property type="entry name" value="TRANSMEMBRANE PROTEIN"/>
    <property type="match status" value="1"/>
</dbReference>
<evidence type="ECO:0000256" key="3">
    <source>
        <dbReference type="ARBA" id="ARBA00022448"/>
    </source>
</evidence>
<sequence>MSPLETFKNQHPISQIRLIAGILTVAAIAWLGHALSHTLSCFLLSFVIAYLLDPVVVRLENRLLKRIHAIALLYVVLGIISTFSLAFLLPMLTISWDSFLHNLPQQLQQIKQALLSWQSTLPTRYGSEEITWLLDNVIGNADSMAEKAGIWAYGFATRMFFNVFNLILAPILVFFMLNYKQKIMETTALWIPEARRDLILQIGREIDSSVGGYIRGQVMVSIVVALATIPTLIWLGIPHPILCGIFAGAASILPFVGVILAMLPPLLFAWLTYGTGAIIIKVLIAFGIIYFLEGYLVKPLVFKESMNLNPLLTIIMVMAFGELMGFWGILLALPITAALLIASQHWLKGDFANPENEP</sequence>
<evidence type="ECO:0000313" key="9">
    <source>
        <dbReference type="EMBL" id="SJZ82358.1"/>
    </source>
</evidence>
<dbReference type="InterPro" id="IPR002549">
    <property type="entry name" value="AI-2E-like"/>
</dbReference>
<evidence type="ECO:0000256" key="8">
    <source>
        <dbReference type="SAM" id="Phobius"/>
    </source>
</evidence>
<dbReference type="RefSeq" id="WP_078790021.1">
    <property type="nucleotide sequence ID" value="NZ_FUWR01000008.1"/>
</dbReference>
<evidence type="ECO:0000256" key="5">
    <source>
        <dbReference type="ARBA" id="ARBA00022692"/>
    </source>
</evidence>
<dbReference type="Pfam" id="PF01594">
    <property type="entry name" value="AI-2E_transport"/>
    <property type="match status" value="1"/>
</dbReference>
<dbReference type="AlphaFoldDB" id="A0A1T4NUE5"/>
<dbReference type="EMBL" id="FUWR01000008">
    <property type="protein sequence ID" value="SJZ82358.1"/>
    <property type="molecule type" value="Genomic_DNA"/>
</dbReference>
<name>A0A1T4NUE5_9BACT</name>
<evidence type="ECO:0000256" key="7">
    <source>
        <dbReference type="ARBA" id="ARBA00023136"/>
    </source>
</evidence>
<evidence type="ECO:0000256" key="4">
    <source>
        <dbReference type="ARBA" id="ARBA00022475"/>
    </source>
</evidence>
<evidence type="ECO:0000313" key="10">
    <source>
        <dbReference type="Proteomes" id="UP000190102"/>
    </source>
</evidence>
<dbReference type="GO" id="GO:0005886">
    <property type="term" value="C:plasma membrane"/>
    <property type="evidence" value="ECO:0007669"/>
    <property type="project" value="UniProtKB-SubCell"/>
</dbReference>
<dbReference type="PANTHER" id="PTHR21716:SF53">
    <property type="entry name" value="PERMEASE PERM-RELATED"/>
    <property type="match status" value="1"/>
</dbReference>
<organism evidence="9 10">
    <name type="scientific">Trichlorobacter thiogenes</name>
    <dbReference type="NCBI Taxonomy" id="115783"/>
    <lineage>
        <taxon>Bacteria</taxon>
        <taxon>Pseudomonadati</taxon>
        <taxon>Thermodesulfobacteriota</taxon>
        <taxon>Desulfuromonadia</taxon>
        <taxon>Geobacterales</taxon>
        <taxon>Geobacteraceae</taxon>
        <taxon>Trichlorobacter</taxon>
    </lineage>
</organism>
<evidence type="ECO:0000256" key="6">
    <source>
        <dbReference type="ARBA" id="ARBA00022989"/>
    </source>
</evidence>
<keyword evidence="5 8" id="KW-0812">Transmembrane</keyword>
<feature type="transmembrane region" description="Helical" evidence="8">
    <location>
        <begin position="37"/>
        <end position="57"/>
    </location>
</feature>
<feature type="transmembrane region" description="Helical" evidence="8">
    <location>
        <begin position="218"/>
        <end position="237"/>
    </location>
</feature>
<feature type="transmembrane region" description="Helical" evidence="8">
    <location>
        <begin position="69"/>
        <end position="94"/>
    </location>
</feature>
<feature type="transmembrane region" description="Helical" evidence="8">
    <location>
        <begin position="12"/>
        <end position="31"/>
    </location>
</feature>
<proteinExistence type="inferred from homology"/>
<feature type="transmembrane region" description="Helical" evidence="8">
    <location>
        <begin position="243"/>
        <end position="263"/>
    </location>
</feature>
<keyword evidence="6 8" id="KW-1133">Transmembrane helix</keyword>
<protein>
    <submittedName>
        <fullName evidence="9">Putative permease</fullName>
    </submittedName>
</protein>
<evidence type="ECO:0000256" key="2">
    <source>
        <dbReference type="ARBA" id="ARBA00009773"/>
    </source>
</evidence>
<dbReference type="OrthoDB" id="5391695at2"/>
<dbReference type="STRING" id="115783.SAMN02745119_01719"/>
<accession>A0A1T4NUE5</accession>
<keyword evidence="3" id="KW-0813">Transport</keyword>
<feature type="transmembrane region" description="Helical" evidence="8">
    <location>
        <begin position="270"/>
        <end position="292"/>
    </location>
</feature>
<dbReference type="GO" id="GO:0055085">
    <property type="term" value="P:transmembrane transport"/>
    <property type="evidence" value="ECO:0007669"/>
    <property type="project" value="TreeGrafter"/>
</dbReference>
<feature type="transmembrane region" description="Helical" evidence="8">
    <location>
        <begin position="312"/>
        <end position="341"/>
    </location>
</feature>
<dbReference type="Proteomes" id="UP000190102">
    <property type="component" value="Unassembled WGS sequence"/>
</dbReference>